<accession>A0A1B7XQU4</accession>
<comment type="caution">
    <text evidence="1">The sequence shown here is derived from an EMBL/GenBank/DDBJ whole genome shotgun (WGS) entry which is preliminary data.</text>
</comment>
<keyword evidence="2" id="KW-1185">Reference proteome</keyword>
<evidence type="ECO:0000313" key="1">
    <source>
        <dbReference type="EMBL" id="OBR02129.1"/>
    </source>
</evidence>
<proteinExistence type="predicted"/>
<dbReference type="RefSeq" id="XP_018150647.1">
    <property type="nucleotide sequence ID" value="XM_018309404.1"/>
</dbReference>
<dbReference type="KEGG" id="chig:CH63R_14430"/>
<dbReference type="AlphaFoldDB" id="A0A1B7XQU4"/>
<dbReference type="Proteomes" id="UP000092177">
    <property type="component" value="Chromosome 11"/>
</dbReference>
<dbReference type="VEuPathDB" id="FungiDB:CH63R_14430"/>
<protein>
    <submittedName>
        <fullName evidence="1">Uncharacterized protein</fullName>
    </submittedName>
</protein>
<organism evidence="1 2">
    <name type="scientific">Colletotrichum higginsianum (strain IMI 349063)</name>
    <name type="common">Crucifer anthracnose fungus</name>
    <dbReference type="NCBI Taxonomy" id="759273"/>
    <lineage>
        <taxon>Eukaryota</taxon>
        <taxon>Fungi</taxon>
        <taxon>Dikarya</taxon>
        <taxon>Ascomycota</taxon>
        <taxon>Pezizomycotina</taxon>
        <taxon>Sordariomycetes</taxon>
        <taxon>Hypocreomycetidae</taxon>
        <taxon>Glomerellales</taxon>
        <taxon>Glomerellaceae</taxon>
        <taxon>Colletotrichum</taxon>
        <taxon>Colletotrichum destructivum species complex</taxon>
    </lineage>
</organism>
<dbReference type="GeneID" id="28873511"/>
<name>A0A1B7XQU4_COLHI</name>
<dbReference type="SUPFAM" id="SSF52540">
    <property type="entry name" value="P-loop containing nucleoside triphosphate hydrolases"/>
    <property type="match status" value="1"/>
</dbReference>
<sequence length="144" mass="16159">MLERLANPLVSKMGLWSNLHTGDQLEERAHGAILGHTTGIGKTRQMFLVIAVLRLIYLCNLDVQENPHRHITSIYTGPRDCPSEWKFGIRCVCNRNGLSSRLIATPLVSQQHNFPHVFITGANLVGQALRDANAFPRRDYITVS</sequence>
<reference evidence="2" key="1">
    <citation type="journal article" date="2017" name="BMC Genomics">
        <title>Gapless genome assembly of Colletotrichum higginsianum reveals chromosome structure and association of transposable elements with secondary metabolite gene clusters.</title>
        <authorList>
            <person name="Dallery J.-F."/>
            <person name="Lapalu N."/>
            <person name="Zampounis A."/>
            <person name="Pigne S."/>
            <person name="Luyten I."/>
            <person name="Amselem J."/>
            <person name="Wittenberg A.H.J."/>
            <person name="Zhou S."/>
            <person name="de Queiroz M.V."/>
            <person name="Robin G.P."/>
            <person name="Auger A."/>
            <person name="Hainaut M."/>
            <person name="Henrissat B."/>
            <person name="Kim K.-T."/>
            <person name="Lee Y.-H."/>
            <person name="Lespinet O."/>
            <person name="Schwartz D.C."/>
            <person name="Thon M.R."/>
            <person name="O'Connell R.J."/>
        </authorList>
    </citation>
    <scope>NUCLEOTIDE SEQUENCE [LARGE SCALE GENOMIC DNA]</scope>
    <source>
        <strain evidence="2">IMI 349063</strain>
    </source>
</reference>
<evidence type="ECO:0000313" key="2">
    <source>
        <dbReference type="Proteomes" id="UP000092177"/>
    </source>
</evidence>
<dbReference type="InterPro" id="IPR027417">
    <property type="entry name" value="P-loop_NTPase"/>
</dbReference>
<gene>
    <name evidence="1" type="ORF">CH63R_14430</name>
</gene>
<dbReference type="EMBL" id="LTAN01000011">
    <property type="protein sequence ID" value="OBR02129.1"/>
    <property type="molecule type" value="Genomic_DNA"/>
</dbReference>